<evidence type="ECO:0000313" key="6">
    <source>
        <dbReference type="EMBL" id="TQV67986.1"/>
    </source>
</evidence>
<dbReference type="Gene3D" id="1.10.357.10">
    <property type="entry name" value="Tetracycline Repressor, domain 2"/>
    <property type="match status" value="1"/>
</dbReference>
<dbReference type="GO" id="GO:0000976">
    <property type="term" value="F:transcription cis-regulatory region binding"/>
    <property type="evidence" value="ECO:0007669"/>
    <property type="project" value="TreeGrafter"/>
</dbReference>
<evidence type="ECO:0000256" key="3">
    <source>
        <dbReference type="ARBA" id="ARBA00023163"/>
    </source>
</evidence>
<dbReference type="GO" id="GO:0003700">
    <property type="term" value="F:DNA-binding transcription factor activity"/>
    <property type="evidence" value="ECO:0007669"/>
    <property type="project" value="TreeGrafter"/>
</dbReference>
<feature type="DNA-binding region" description="H-T-H motif" evidence="4">
    <location>
        <begin position="34"/>
        <end position="53"/>
    </location>
</feature>
<dbReference type="RefSeq" id="WP_142929580.1">
    <property type="nucleotide sequence ID" value="NZ_ML660108.1"/>
</dbReference>
<evidence type="ECO:0000259" key="5">
    <source>
        <dbReference type="PROSITE" id="PS50977"/>
    </source>
</evidence>
<proteinExistence type="predicted"/>
<dbReference type="PANTHER" id="PTHR30055:SF234">
    <property type="entry name" value="HTH-TYPE TRANSCRIPTIONAL REGULATOR BETI"/>
    <property type="match status" value="1"/>
</dbReference>
<dbReference type="PRINTS" id="PR00455">
    <property type="entry name" value="HTHTETR"/>
</dbReference>
<accession>A0A545SSR7</accession>
<keyword evidence="7" id="KW-1185">Reference proteome</keyword>
<feature type="domain" description="HTH tetR-type" evidence="5">
    <location>
        <begin position="11"/>
        <end position="71"/>
    </location>
</feature>
<keyword evidence="3" id="KW-0804">Transcription</keyword>
<dbReference type="Proteomes" id="UP000319732">
    <property type="component" value="Unassembled WGS sequence"/>
</dbReference>
<reference evidence="6 7" key="1">
    <citation type="submission" date="2019-06" db="EMBL/GenBank/DDBJ databases">
        <title>Whole genome sequence for Cellvibrionaceae sp. R142.</title>
        <authorList>
            <person name="Wang G."/>
        </authorList>
    </citation>
    <scope>NUCLEOTIDE SEQUENCE [LARGE SCALE GENOMIC DNA]</scope>
    <source>
        <strain evidence="6 7">R142</strain>
    </source>
</reference>
<evidence type="ECO:0000256" key="1">
    <source>
        <dbReference type="ARBA" id="ARBA00023015"/>
    </source>
</evidence>
<dbReference type="Gene3D" id="1.10.10.60">
    <property type="entry name" value="Homeodomain-like"/>
    <property type="match status" value="1"/>
</dbReference>
<name>A0A545SSR7_9GAMM</name>
<comment type="caution">
    <text evidence="6">The sequence shown here is derived from an EMBL/GenBank/DDBJ whole genome shotgun (WGS) entry which is preliminary data.</text>
</comment>
<dbReference type="InterPro" id="IPR050109">
    <property type="entry name" value="HTH-type_TetR-like_transc_reg"/>
</dbReference>
<dbReference type="AlphaFoldDB" id="A0A545SSR7"/>
<keyword evidence="2 4" id="KW-0238">DNA-binding</keyword>
<dbReference type="Pfam" id="PF00440">
    <property type="entry name" value="TetR_N"/>
    <property type="match status" value="1"/>
</dbReference>
<dbReference type="PROSITE" id="PS50977">
    <property type="entry name" value="HTH_TETR_2"/>
    <property type="match status" value="1"/>
</dbReference>
<dbReference type="InterPro" id="IPR009057">
    <property type="entry name" value="Homeodomain-like_sf"/>
</dbReference>
<evidence type="ECO:0000256" key="4">
    <source>
        <dbReference type="PROSITE-ProRule" id="PRU00335"/>
    </source>
</evidence>
<dbReference type="OrthoDB" id="63332at2"/>
<evidence type="ECO:0000313" key="7">
    <source>
        <dbReference type="Proteomes" id="UP000319732"/>
    </source>
</evidence>
<dbReference type="PANTHER" id="PTHR30055">
    <property type="entry name" value="HTH-TYPE TRANSCRIPTIONAL REGULATOR RUTR"/>
    <property type="match status" value="1"/>
</dbReference>
<organism evidence="6 7">
    <name type="scientific">Exilibacterium tricleocarpae</name>
    <dbReference type="NCBI Taxonomy" id="2591008"/>
    <lineage>
        <taxon>Bacteria</taxon>
        <taxon>Pseudomonadati</taxon>
        <taxon>Pseudomonadota</taxon>
        <taxon>Gammaproteobacteria</taxon>
        <taxon>Cellvibrionales</taxon>
        <taxon>Cellvibrionaceae</taxon>
        <taxon>Exilibacterium</taxon>
    </lineage>
</organism>
<protein>
    <submittedName>
        <fullName evidence="6">TetR/AcrR family transcriptional regulator</fullName>
    </submittedName>
</protein>
<dbReference type="EMBL" id="VHSG01000032">
    <property type="protein sequence ID" value="TQV67986.1"/>
    <property type="molecule type" value="Genomic_DNA"/>
</dbReference>
<keyword evidence="1" id="KW-0805">Transcription regulation</keyword>
<evidence type="ECO:0000256" key="2">
    <source>
        <dbReference type="ARBA" id="ARBA00023125"/>
    </source>
</evidence>
<dbReference type="SUPFAM" id="SSF46689">
    <property type="entry name" value="Homeodomain-like"/>
    <property type="match status" value="1"/>
</dbReference>
<dbReference type="InterPro" id="IPR001647">
    <property type="entry name" value="HTH_TetR"/>
</dbReference>
<sequence>MPKVVTAEQLMEREQVIIDAACDIIGELGFAGLTMDAVVARVPYSKGSLYKQFNSTQELLLAITNSGAGKLLALMERAYRFAGGTRERYLARAYAYFLYSQLYPIHFFSELEALSPIVREKASRQRLREGDDLLRQFRRNAERFVRAGVDAGDLVLAPGVSAAAVADSSWSAEFGLAAYNLMHAGNRAQAKARRAALEEKIFWHVNVFLDGLDWRPLAMEQDYRVTWTRLKDELLDAQTGTR</sequence>
<gene>
    <name evidence="6" type="ORF">FKG94_24440</name>
</gene>